<comment type="similarity">
    <text evidence="1 2">Belongs to the enoyl-CoA hydratase/isomerase family.</text>
</comment>
<accession>A0A4Y8UKC0</accession>
<evidence type="ECO:0000313" key="4">
    <source>
        <dbReference type="Proteomes" id="UP000298133"/>
    </source>
</evidence>
<keyword evidence="3" id="KW-0413">Isomerase</keyword>
<dbReference type="InterPro" id="IPR018376">
    <property type="entry name" value="Enoyl-CoA_hyd/isom_CS"/>
</dbReference>
<dbReference type="PROSITE" id="PS00166">
    <property type="entry name" value="ENOYL_COA_HYDRATASE"/>
    <property type="match status" value="1"/>
</dbReference>
<evidence type="ECO:0000313" key="3">
    <source>
        <dbReference type="EMBL" id="TFH69215.1"/>
    </source>
</evidence>
<dbReference type="AlphaFoldDB" id="A0A4Y8UKC0"/>
<dbReference type="PANTHER" id="PTHR11941:SF54">
    <property type="entry name" value="ENOYL-COA HYDRATASE, MITOCHONDRIAL"/>
    <property type="match status" value="1"/>
</dbReference>
<dbReference type="CDD" id="cd06558">
    <property type="entry name" value="crotonase-like"/>
    <property type="match status" value="1"/>
</dbReference>
<proteinExistence type="inferred from homology"/>
<name>A0A4Y8UKC0_9GAMM</name>
<dbReference type="PANTHER" id="PTHR11941">
    <property type="entry name" value="ENOYL-COA HYDRATASE-RELATED"/>
    <property type="match status" value="1"/>
</dbReference>
<dbReference type="SUPFAM" id="SSF52096">
    <property type="entry name" value="ClpP/crotonase"/>
    <property type="match status" value="1"/>
</dbReference>
<reference evidence="3 4" key="1">
    <citation type="submission" date="2019-03" db="EMBL/GenBank/DDBJ databases">
        <title>Draft genome of Gammaproteobacteria bacterium LSUCC0057, a member of the SAR92 clade.</title>
        <authorList>
            <person name="Lanclos V.C."/>
            <person name="Doiron C."/>
            <person name="Henson M.W."/>
            <person name="Thrash J.C."/>
        </authorList>
    </citation>
    <scope>NUCLEOTIDE SEQUENCE [LARGE SCALE GENOMIC DNA]</scope>
    <source>
        <strain evidence="3 4">LSUCC0057</strain>
    </source>
</reference>
<dbReference type="Gene3D" id="3.90.226.10">
    <property type="entry name" value="2-enoyl-CoA Hydratase, Chain A, domain 1"/>
    <property type="match status" value="1"/>
</dbReference>
<dbReference type="InterPro" id="IPR001753">
    <property type="entry name" value="Enoyl-CoA_hydra/iso"/>
</dbReference>
<dbReference type="InterPro" id="IPR029045">
    <property type="entry name" value="ClpP/crotonase-like_dom_sf"/>
</dbReference>
<gene>
    <name evidence="3" type="ORF">E3W66_04645</name>
</gene>
<dbReference type="Proteomes" id="UP000298133">
    <property type="component" value="Unassembled WGS sequence"/>
</dbReference>
<organism evidence="3 4">
    <name type="scientific">Gammaproteobacteria bacterium LSUCC0057</name>
    <dbReference type="NCBI Taxonomy" id="2559237"/>
    <lineage>
        <taxon>Bacteria</taxon>
        <taxon>Pseudomonadati</taxon>
        <taxon>Pseudomonadota</taxon>
        <taxon>Gammaproteobacteria</taxon>
        <taxon>Cellvibrionales</taxon>
        <taxon>Porticoccaceae</taxon>
        <taxon>SAR92 clade</taxon>
    </lineage>
</organism>
<dbReference type="GO" id="GO:0016853">
    <property type="term" value="F:isomerase activity"/>
    <property type="evidence" value="ECO:0007669"/>
    <property type="project" value="UniProtKB-KW"/>
</dbReference>
<evidence type="ECO:0000256" key="2">
    <source>
        <dbReference type="RuleBase" id="RU003707"/>
    </source>
</evidence>
<dbReference type="OrthoDB" id="9807606at2"/>
<dbReference type="GO" id="GO:0006635">
    <property type="term" value="P:fatty acid beta-oxidation"/>
    <property type="evidence" value="ECO:0007669"/>
    <property type="project" value="TreeGrafter"/>
</dbReference>
<keyword evidence="4" id="KW-1185">Reference proteome</keyword>
<protein>
    <submittedName>
        <fullName evidence="3">Enoyl-CoA hydratase/isomerase family protein</fullName>
    </submittedName>
</protein>
<evidence type="ECO:0000256" key="1">
    <source>
        <dbReference type="ARBA" id="ARBA00005254"/>
    </source>
</evidence>
<sequence length="252" mass="26708">MTIHLSYSAEQRIATLTIDRPAQRNSLNTEALRALQAIAVELAAAQRCRAVIVTASGSQSFCAGAALDQLGSGELSSEQYADAMDVVAAIRQPTIALLNGNAYGGGAELALCCDYRIAAAPFQIVIPPAALGLCYPPRGLARYVARLGGSAARQLFLSAQPCPAEQLLRIGYLTHLVDASRLDAVAQQLAEQLCSLSPLAVRTMKEIFNLFEQPDLQQLQRAQQLAEQCNSGADLAEGLAAVAAKRPPVFSD</sequence>
<comment type="caution">
    <text evidence="3">The sequence shown here is derived from an EMBL/GenBank/DDBJ whole genome shotgun (WGS) entry which is preliminary data.</text>
</comment>
<dbReference type="EMBL" id="SPIA01000001">
    <property type="protein sequence ID" value="TFH69215.1"/>
    <property type="molecule type" value="Genomic_DNA"/>
</dbReference>
<dbReference type="Pfam" id="PF00378">
    <property type="entry name" value="ECH_1"/>
    <property type="match status" value="1"/>
</dbReference>